<dbReference type="EMBL" id="SMZJ02000001">
    <property type="protein sequence ID" value="TWO34622.1"/>
    <property type="molecule type" value="Genomic_DNA"/>
</dbReference>
<reference evidence="3 4" key="1">
    <citation type="submission" date="2019-03" db="EMBL/GenBank/DDBJ databases">
        <authorList>
            <person name="Zhong Y.L."/>
        </authorList>
    </citation>
    <scope>NUCLEOTIDE SEQUENCE [LARGE SCALE GENOMIC DNA]</scope>
    <source>
        <strain evidence="3 4">W255</strain>
    </source>
</reference>
<dbReference type="InterPro" id="IPR013783">
    <property type="entry name" value="Ig-like_fold"/>
</dbReference>
<dbReference type="Pfam" id="PF03644">
    <property type="entry name" value="Glyco_hydro_85"/>
    <property type="match status" value="1"/>
</dbReference>
<reference evidence="3 4" key="2">
    <citation type="submission" date="2019-07" db="EMBL/GenBank/DDBJ databases">
        <title>Seonamhaeicola sp. W255 draft genome.</title>
        <authorList>
            <person name="Zhang X.-Y."/>
            <person name="Zhang R."/>
            <person name="Zhong Y.-L."/>
            <person name="Du Z.-J."/>
        </authorList>
    </citation>
    <scope>NUCLEOTIDE SEQUENCE [LARGE SCALE GENOMIC DNA]</scope>
    <source>
        <strain evidence="3 4">W255</strain>
    </source>
</reference>
<evidence type="ECO:0000313" key="3">
    <source>
        <dbReference type="EMBL" id="TWO34622.1"/>
    </source>
</evidence>
<organism evidence="3 4">
    <name type="scientific">Seonamhaeicola sediminis</name>
    <dbReference type="NCBI Taxonomy" id="2528206"/>
    <lineage>
        <taxon>Bacteria</taxon>
        <taxon>Pseudomonadati</taxon>
        <taxon>Bacteroidota</taxon>
        <taxon>Flavobacteriia</taxon>
        <taxon>Flavobacteriales</taxon>
        <taxon>Flavobacteriaceae</taxon>
    </lineage>
</organism>
<dbReference type="PANTHER" id="PTHR13246">
    <property type="entry name" value="ENDO BETA N-ACETYLGLUCOSAMINIDASE"/>
    <property type="match status" value="1"/>
</dbReference>
<dbReference type="Gene3D" id="2.60.120.260">
    <property type="entry name" value="Galactose-binding domain-like"/>
    <property type="match status" value="1"/>
</dbReference>
<dbReference type="AlphaFoldDB" id="A0A562YHT4"/>
<dbReference type="Gene3D" id="2.60.40.10">
    <property type="entry name" value="Immunoglobulins"/>
    <property type="match status" value="1"/>
</dbReference>
<dbReference type="InterPro" id="IPR005201">
    <property type="entry name" value="TIM_ENGase"/>
</dbReference>
<dbReference type="Pfam" id="PF21910">
    <property type="entry name" value="GH85_C"/>
    <property type="match status" value="1"/>
</dbReference>
<dbReference type="GO" id="GO:0005829">
    <property type="term" value="C:cytosol"/>
    <property type="evidence" value="ECO:0007669"/>
    <property type="project" value="UniProtKB-SubCell"/>
</dbReference>
<dbReference type="InterPro" id="IPR054110">
    <property type="entry name" value="EndoD-like_D2"/>
</dbReference>
<feature type="domain" description="Cytosolic endo-beta-N-acetylglucosaminidase TIM barrel" evidence="1">
    <location>
        <begin position="99"/>
        <end position="401"/>
    </location>
</feature>
<dbReference type="Proteomes" id="UP000295814">
    <property type="component" value="Unassembled WGS sequence"/>
</dbReference>
<evidence type="ECO:0000259" key="1">
    <source>
        <dbReference type="Pfam" id="PF03644"/>
    </source>
</evidence>
<proteinExistence type="predicted"/>
<comment type="caution">
    <text evidence="3">The sequence shown here is derived from an EMBL/GenBank/DDBJ whole genome shotgun (WGS) entry which is preliminary data.</text>
</comment>
<feature type="domain" description="Endo-beta-N-acetylglucosaminidase D-like D2" evidence="2">
    <location>
        <begin position="560"/>
        <end position="640"/>
    </location>
</feature>
<name>A0A562YHT4_9FLAO</name>
<evidence type="ECO:0000313" key="4">
    <source>
        <dbReference type="Proteomes" id="UP000295814"/>
    </source>
</evidence>
<dbReference type="InterPro" id="IPR032979">
    <property type="entry name" value="ENGase"/>
</dbReference>
<dbReference type="Gene3D" id="3.20.20.80">
    <property type="entry name" value="Glycosidases"/>
    <property type="match status" value="1"/>
</dbReference>
<gene>
    <name evidence="3" type="ORF">E1J38_001845</name>
</gene>
<dbReference type="GO" id="GO:0033925">
    <property type="term" value="F:mannosyl-glycoprotein endo-beta-N-acetylglucosaminidase activity"/>
    <property type="evidence" value="ECO:0007669"/>
    <property type="project" value="InterPro"/>
</dbReference>
<accession>A0A562YHT4</accession>
<evidence type="ECO:0000259" key="2">
    <source>
        <dbReference type="Pfam" id="PF21910"/>
    </source>
</evidence>
<sequence>MGCMQQFKNYFQILILIFVCQYAVAQNDFGKYQPFSSYWFIDELLEWNPNEDNNVKFNKSYLPLQVRFIDSTTQVNPELSTKPSVVSLIAPHTTNYHPSQGFQTVEQYAFPYWQYIDYLVQWGGSAGEGLVVTPTAFWIESAHLNGVEILGTVFFPPNVYGGKEEWVLEFLQQDDTGNFPVADKLIEVAKLYGFEGWFINQETHGMRKEEAHLMQKFLKYYQEKSNGKFKIMWYDAMIEDGRVIWQDELNHHNSIYFQNKDKKLTDIMFIDFGWSETQLEDSHKRAKALGRSPWELYSGIDVQAKSYKTPTNWKGLYKNGKPYTTSIGLYWPNSTFNIAKNKQPESVYEEEQKFWNGTILEEEVPAWQSKEWKGFSKYIPARSVIKKLPFITHFNYGLGRFYNEAGVRLSNKEWHNLSIQDILPSWQWQVDTTVVKASFDFTESYTGASSVKIEALKNTEHSKIPLYKTALQLSGKEALQVVHKGDGNIQFVLYLNNGLKYNFKPEINESWTTSSFDLSHLKGQKIVKIATEFSGKKGERIYLGLLAIKKKSKSSIKKSKISVTPFKKDDSLELYINIQGDELAEFHNIYQIKGTNKIWLGKTRSTDYYVAPFKIDKNKTTIKIQVVAIAKDGSKSKPSNKRLLMK</sequence>
<protein>
    <submittedName>
        <fullName evidence="3">Uncharacterized protein</fullName>
    </submittedName>
</protein>
<dbReference type="OrthoDB" id="1037816at2"/>
<dbReference type="PANTHER" id="PTHR13246:SF1">
    <property type="entry name" value="CYTOSOLIC ENDO-BETA-N-ACETYLGLUCOSAMINIDASE"/>
    <property type="match status" value="1"/>
</dbReference>
<keyword evidence="4" id="KW-1185">Reference proteome</keyword>
<dbReference type="CDD" id="cd06547">
    <property type="entry name" value="GH85_ENGase"/>
    <property type="match status" value="1"/>
</dbReference>